<evidence type="ECO:0000313" key="3">
    <source>
        <dbReference type="EMBL" id="GEP41079.1"/>
    </source>
</evidence>
<organism evidence="3 4">
    <name type="scientific">Brevifollis gellanilyticus</name>
    <dbReference type="NCBI Taxonomy" id="748831"/>
    <lineage>
        <taxon>Bacteria</taxon>
        <taxon>Pseudomonadati</taxon>
        <taxon>Verrucomicrobiota</taxon>
        <taxon>Verrucomicrobiia</taxon>
        <taxon>Verrucomicrobiales</taxon>
        <taxon>Verrucomicrobiaceae</taxon>
    </lineage>
</organism>
<accession>A0A512M2W7</accession>
<dbReference type="InterPro" id="IPR053844">
    <property type="entry name" value="AH_C"/>
</dbReference>
<dbReference type="EMBL" id="BKAG01000002">
    <property type="protein sequence ID" value="GEP41079.1"/>
    <property type="molecule type" value="Genomic_DNA"/>
</dbReference>
<keyword evidence="4" id="KW-1185">Reference proteome</keyword>
<dbReference type="InterPro" id="IPR000120">
    <property type="entry name" value="Amidase"/>
</dbReference>
<dbReference type="NCBIfam" id="NF006043">
    <property type="entry name" value="PRK08186.1"/>
    <property type="match status" value="1"/>
</dbReference>
<evidence type="ECO:0000313" key="4">
    <source>
        <dbReference type="Proteomes" id="UP000321577"/>
    </source>
</evidence>
<feature type="domain" description="Allophanate hydrolase C-terminal" evidence="2">
    <location>
        <begin position="471"/>
        <end position="595"/>
    </location>
</feature>
<feature type="domain" description="Amidase" evidence="1">
    <location>
        <begin position="23"/>
        <end position="435"/>
    </location>
</feature>
<dbReference type="Pfam" id="PF21986">
    <property type="entry name" value="AH_C"/>
    <property type="match status" value="1"/>
</dbReference>
<dbReference type="OrthoDB" id="9811471at2"/>
<gene>
    <name evidence="3" type="ORF">BGE01nite_03700</name>
</gene>
<dbReference type="InterPro" id="IPR023631">
    <property type="entry name" value="Amidase_dom"/>
</dbReference>
<dbReference type="RefSeq" id="WP_146848557.1">
    <property type="nucleotide sequence ID" value="NZ_BKAG01000002.1"/>
</dbReference>
<dbReference type="SUPFAM" id="SSF75304">
    <property type="entry name" value="Amidase signature (AS) enzymes"/>
    <property type="match status" value="1"/>
</dbReference>
<dbReference type="Gene3D" id="3.10.490.10">
    <property type="entry name" value="Gamma-glutamyl cyclotransferase-like"/>
    <property type="match status" value="1"/>
</dbReference>
<name>A0A512M2W7_9BACT</name>
<protein>
    <submittedName>
        <fullName evidence="3">Allophanate hydrolase</fullName>
    </submittedName>
</protein>
<comment type="caution">
    <text evidence="3">The sequence shown here is derived from an EMBL/GenBank/DDBJ whole genome shotgun (WGS) entry which is preliminary data.</text>
</comment>
<reference evidence="3 4" key="1">
    <citation type="submission" date="2019-07" db="EMBL/GenBank/DDBJ databases">
        <title>Whole genome shotgun sequence of Brevifollis gellanilyticus NBRC 108608.</title>
        <authorList>
            <person name="Hosoyama A."/>
            <person name="Uohara A."/>
            <person name="Ohji S."/>
            <person name="Ichikawa N."/>
        </authorList>
    </citation>
    <scope>NUCLEOTIDE SEQUENCE [LARGE SCALE GENOMIC DNA]</scope>
    <source>
        <strain evidence="3 4">NBRC 108608</strain>
    </source>
</reference>
<dbReference type="PANTHER" id="PTHR11895">
    <property type="entry name" value="TRANSAMIDASE"/>
    <property type="match status" value="1"/>
</dbReference>
<dbReference type="PANTHER" id="PTHR11895:SF169">
    <property type="entry name" value="GLUTAMYL-TRNA(GLN) AMIDOTRANSFERASE"/>
    <property type="match status" value="1"/>
</dbReference>
<proteinExistence type="predicted"/>
<sequence length="598" mass="63347">MTAPTIYVLHAAYRSNELTPVQLVDQLLDQCDKADPAIWITRLDRTQLQPYLDGLKGHSPDTRPLYGIPFAIKDNIDLAGVPTTAACPGFSYVPEVSAPVVQALIDAGAIPLGKANLDQFATGLVGTRSPYGVPVNSIKTGDIPGGSSSGSAVAVALGLVTFSLGTDTAGSGRVPASFNNLVGFKPSRGVLSTKGVVPACKSLDCVSIFAFTAADAVKVFKLTHGFVPEDAWARPYAPSAPGWSPGTPFRFGVLPQSQRHYFGAPEADVLYEESVSRLSALGGTPVEVDFEPYLETARLLYGGPWVAERYAATAAMLESNPDGMLPVTRGIISGGNKPTAVDAFRSIYRLAELKRASEALWKQVDIMLTPTAPRCYTLEEVEAEPVQLNANLGTYTNFMNLLDLCGCAVPAGFLPNGRSWGVTLMAPAFQDERILALAGALHELSGVTLGATGSALPPASTNATSTPGWMSVVVCGAHMEGLPLNKDLLSRGAKLKQRARTAPVYRMYHLPGAGARPPRPGLVRTPGHGASIDVEVWEMPEASLGTFFGTIKPPLGLGWVELEDGSSACGFVCENAEARPEQDITEHGGWRAWMAAQK</sequence>
<dbReference type="Gene3D" id="3.90.1300.10">
    <property type="entry name" value="Amidase signature (AS) domain"/>
    <property type="match status" value="1"/>
</dbReference>
<evidence type="ECO:0000259" key="1">
    <source>
        <dbReference type="Pfam" id="PF01425"/>
    </source>
</evidence>
<dbReference type="Proteomes" id="UP000321577">
    <property type="component" value="Unassembled WGS sequence"/>
</dbReference>
<dbReference type="InterPro" id="IPR014085">
    <property type="entry name" value="Allophanate_hydrolase"/>
</dbReference>
<keyword evidence="3" id="KW-0378">Hydrolase</keyword>
<dbReference type="AlphaFoldDB" id="A0A512M2W7"/>
<dbReference type="Pfam" id="PF01425">
    <property type="entry name" value="Amidase"/>
    <property type="match status" value="1"/>
</dbReference>
<evidence type="ECO:0000259" key="2">
    <source>
        <dbReference type="Pfam" id="PF21986"/>
    </source>
</evidence>
<dbReference type="InterPro" id="IPR036928">
    <property type="entry name" value="AS_sf"/>
</dbReference>
<dbReference type="Gene3D" id="1.20.58.1700">
    <property type="match status" value="1"/>
</dbReference>
<dbReference type="GO" id="GO:0016787">
    <property type="term" value="F:hydrolase activity"/>
    <property type="evidence" value="ECO:0007669"/>
    <property type="project" value="UniProtKB-KW"/>
</dbReference>
<dbReference type="NCBIfam" id="TIGR02713">
    <property type="entry name" value="allophanate_hyd"/>
    <property type="match status" value="1"/>
</dbReference>